<name>A0A3M6VTM2_9STRA</name>
<feature type="transmembrane region" description="Helical" evidence="1">
    <location>
        <begin position="20"/>
        <end position="40"/>
    </location>
</feature>
<dbReference type="EMBL" id="QKXF01000343">
    <property type="protein sequence ID" value="RQM12276.1"/>
    <property type="molecule type" value="Genomic_DNA"/>
</dbReference>
<sequence>MKNQDFVLFLLRARKASKVHLLPLQHLAIAAFTPLIRYVLPIAADIKFRLLHNALGFRYKFCWRTLLFSLVFTIAEYYLLPLQSWVDGAITWSHILFLSSLPLLPSTLQLFGIRSILIVLNIVRCCVLHSLWLHRNKRLYNSGTATNAAFVVITAMFMRIYLQELKQYAVIEDSLPAIKVEAYISFNL</sequence>
<accession>A0A3M6VTM2</accession>
<keyword evidence="1" id="KW-1133">Transmembrane helix</keyword>
<evidence type="ECO:0000313" key="3">
    <source>
        <dbReference type="EMBL" id="RQM12276.1"/>
    </source>
</evidence>
<evidence type="ECO:0000313" key="4">
    <source>
        <dbReference type="Proteomes" id="UP000282087"/>
    </source>
</evidence>
<feature type="transmembrane region" description="Helical" evidence="1">
    <location>
        <begin position="61"/>
        <end position="79"/>
    </location>
</feature>
<comment type="caution">
    <text evidence="2">The sequence shown here is derived from an EMBL/GenBank/DDBJ whole genome shotgun (WGS) entry which is preliminary data.</text>
</comment>
<protein>
    <submittedName>
        <fullName evidence="2">Uncharacterized protein</fullName>
    </submittedName>
</protein>
<proteinExistence type="predicted"/>
<dbReference type="AlphaFoldDB" id="A0A3M6VTM2"/>
<keyword evidence="1" id="KW-0812">Transmembrane</keyword>
<reference evidence="4 5" key="1">
    <citation type="submission" date="2018-06" db="EMBL/GenBank/DDBJ databases">
        <title>Comparative genomics of downy mildews reveals potential adaptations to biotrophy.</title>
        <authorList>
            <person name="Fletcher K."/>
            <person name="Klosterman S.J."/>
            <person name="Derevnina L."/>
            <person name="Martin F."/>
            <person name="Koike S."/>
            <person name="Reyes Chin-Wo S."/>
            <person name="Mou B."/>
            <person name="Michelmore R."/>
        </authorList>
    </citation>
    <scope>NUCLEOTIDE SEQUENCE [LARGE SCALE GENOMIC DNA]</scope>
    <source>
        <strain evidence="3 5">R13</strain>
        <strain evidence="2 4">R14</strain>
    </source>
</reference>
<gene>
    <name evidence="3" type="ORF">DD237_005715</name>
    <name evidence="2" type="ORF">DD238_000999</name>
</gene>
<evidence type="ECO:0000256" key="1">
    <source>
        <dbReference type="SAM" id="Phobius"/>
    </source>
</evidence>
<organism evidence="2 4">
    <name type="scientific">Peronospora effusa</name>
    <dbReference type="NCBI Taxonomy" id="542832"/>
    <lineage>
        <taxon>Eukaryota</taxon>
        <taxon>Sar</taxon>
        <taxon>Stramenopiles</taxon>
        <taxon>Oomycota</taxon>
        <taxon>Peronosporomycetes</taxon>
        <taxon>Peronosporales</taxon>
        <taxon>Peronosporaceae</taxon>
        <taxon>Peronospora</taxon>
    </lineage>
</organism>
<evidence type="ECO:0000313" key="2">
    <source>
        <dbReference type="EMBL" id="RMX70158.1"/>
    </source>
</evidence>
<dbReference type="EMBL" id="QLLG01000005">
    <property type="protein sequence ID" value="RMX70158.1"/>
    <property type="molecule type" value="Genomic_DNA"/>
</dbReference>
<evidence type="ECO:0000313" key="5">
    <source>
        <dbReference type="Proteomes" id="UP000286097"/>
    </source>
</evidence>
<dbReference type="VEuPathDB" id="FungiDB:DD237_005715"/>
<keyword evidence="4" id="KW-1185">Reference proteome</keyword>
<keyword evidence="1" id="KW-0472">Membrane</keyword>
<dbReference type="Proteomes" id="UP000282087">
    <property type="component" value="Unassembled WGS sequence"/>
</dbReference>
<feature type="transmembrane region" description="Helical" evidence="1">
    <location>
        <begin position="144"/>
        <end position="162"/>
    </location>
</feature>
<dbReference type="Proteomes" id="UP000286097">
    <property type="component" value="Unassembled WGS sequence"/>
</dbReference>
<feature type="transmembrane region" description="Helical" evidence="1">
    <location>
        <begin position="111"/>
        <end position="132"/>
    </location>
</feature>